<name>A0A7X1J251_9ACTN</name>
<accession>A0A7X1J251</accession>
<dbReference type="Gene3D" id="1.25.40.10">
    <property type="entry name" value="Tetratricopeptide repeat domain"/>
    <property type="match status" value="1"/>
</dbReference>
<dbReference type="InterPro" id="IPR011990">
    <property type="entry name" value="TPR-like_helical_dom_sf"/>
</dbReference>
<keyword evidence="3" id="KW-1185">Reference proteome</keyword>
<feature type="domain" description="CHAT" evidence="1">
    <location>
        <begin position="1070"/>
        <end position="1360"/>
    </location>
</feature>
<proteinExistence type="predicted"/>
<evidence type="ECO:0000313" key="2">
    <source>
        <dbReference type="EMBL" id="MBC2902150.1"/>
    </source>
</evidence>
<gene>
    <name evidence="2" type="ORF">H4N64_11110</name>
</gene>
<comment type="caution">
    <text evidence="2">The sequence shown here is derived from an EMBL/GenBank/DDBJ whole genome shotgun (WGS) entry which is preliminary data.</text>
</comment>
<evidence type="ECO:0000259" key="1">
    <source>
        <dbReference type="Pfam" id="PF12770"/>
    </source>
</evidence>
<protein>
    <submittedName>
        <fullName evidence="2">CHAT domain-containing protein</fullName>
    </submittedName>
</protein>
<dbReference type="EMBL" id="JACMSF010000009">
    <property type="protein sequence ID" value="MBC2902150.1"/>
    <property type="molecule type" value="Genomic_DNA"/>
</dbReference>
<organism evidence="2 3">
    <name type="scientific">Streptomyces cupreus</name>
    <dbReference type="NCBI Taxonomy" id="2759956"/>
    <lineage>
        <taxon>Bacteria</taxon>
        <taxon>Bacillati</taxon>
        <taxon>Actinomycetota</taxon>
        <taxon>Actinomycetes</taxon>
        <taxon>Kitasatosporales</taxon>
        <taxon>Streptomycetaceae</taxon>
        <taxon>Streptomyces</taxon>
    </lineage>
</organism>
<dbReference type="Pfam" id="PF12770">
    <property type="entry name" value="CHAT"/>
    <property type="match status" value="1"/>
</dbReference>
<dbReference type="Proteomes" id="UP000584670">
    <property type="component" value="Unassembled WGS sequence"/>
</dbReference>
<evidence type="ECO:0000313" key="3">
    <source>
        <dbReference type="Proteomes" id="UP000584670"/>
    </source>
</evidence>
<sequence>MPVHTRDQFLLFIQVRLHRYEQWHVPSDILDDELRSRCLSLLELLGPRSDDLEAVHAVALVFWYRALLQPEALGEEQALALSLFAAIHPVAPQRVPDLIRDVFVGRAPDPDAVEVMPEQLEGIVLSTFQRAHDEENTAGVTQCIELMERVLRDTPRARGYRAQYASDLSAMYYGRHGITRAVEDLDAAVSWGLDGAQDGRPDHPQRAWNLFILSHALYLRHRLAGDPDDLEAAVETCRLCLGALPREHQDRPHRLAYLAELLTGQHRLNHRLDTLDEAVGTAREACADDRAPRALRALRDALQQRFDLFLEPQDINEILDLDARLLDAAPAGGFDEFLQLITLIQGLEQHEELLGSDTTEGLDSVVQRLRVSVTGGAGERQLRSGRLLALAVALGDRFMQTGAEEDLADARALIEEAASLAEETDPFHELITKTRRAVLRWTAIDGPSHASILGQEAHHQAEAYMSTRELSRLNRAIALGLKARELTQTDDDDHQQRLLNLAGDLLSRYHATDRAEDVYLALVILDELHALPLQDQMKGPALNMRSAALADRFKLDEDRADLERSIADARRAVDAEQLDSSSYFAHLNSLAAALMTRYRLDGDRADADQAVAFFRTVVDDASPDAPSYRMYLGNLAQALKTLSESTQDMDLLSESIDLFERAVEPSAGLRDSRHAGGLGDTLMERHARTGRSVDLIRAAEVYERALAATPVSHPLYRALQAGLRHSQRLINRRDKDLLPQLRFFTSAAIEVPEEEAGAEVSRDRAHELSLRLAERYEATRDVADLDRAIRLSRQAAAPNPDRRTGGRDALAQLATLLVTRIRASESHADQDVSLLDEAIDILRRLLNSAPVGGAERVGYLCALGSALSTRHRITGDPTSLNEAVGFYSRVAHDASIRSSPRIDSARWAGRLCARAGQWNRATDFLEFAVDLHSRTAAEELGDEDQQYELISRSGLAGDAAACALELGDVERAVALLEQGRGVLYGRTDDSPVDLAQAAERGPIVYLTGSPLRCDAILLTADGPTVLHLPDVNANTLATWVTHIQVAGENALNKNLPVAEQVQLQPMAAAALADLWDKVVGPILDRLGITGPPSRGTPPRIWWIPTSLFIWLPLHAAGHPNGQSALDRVISSYALSLRALSRARRQAPVDADEAGDELLVVCLPNIPGHPELALPQAQREADMLLQHFPRARLLGTCDGAHAPATPGNILTALPQYSVVHLACHTHDDWRYPLASRITVEPGQRETLTVKNIAELRLEHTRLAYLSACSTARTATTRLIDEALHPVAAFQEAGFPHVIGTLWEIGDKLAADFAADCYATMSPEPNALAPSLAPYAVHHATLTQRERFPTAPTLWASHIHVGP</sequence>
<dbReference type="InterPro" id="IPR024983">
    <property type="entry name" value="CHAT_dom"/>
</dbReference>
<reference evidence="2 3" key="1">
    <citation type="submission" date="2020-08" db="EMBL/GenBank/DDBJ databases">
        <title>Streptomyces sp. PSKA01 genome sequencing and assembly.</title>
        <authorList>
            <person name="Mandal S."/>
            <person name="Maiti P.K."/>
            <person name="Das P."/>
        </authorList>
    </citation>
    <scope>NUCLEOTIDE SEQUENCE [LARGE SCALE GENOMIC DNA]</scope>
    <source>
        <strain evidence="2 3">PSKA01</strain>
    </source>
</reference>
<dbReference type="RefSeq" id="WP_186282060.1">
    <property type="nucleotide sequence ID" value="NZ_JACMSF010000009.1"/>
</dbReference>